<keyword evidence="3" id="KW-1185">Reference proteome</keyword>
<dbReference type="Proteomes" id="UP000288216">
    <property type="component" value="Unassembled WGS sequence"/>
</dbReference>
<proteinExistence type="predicted"/>
<reference evidence="2 3" key="1">
    <citation type="journal article" date="2018" name="Nat. Ecol. Evol.">
        <title>Shark genomes provide insights into elasmobranch evolution and the origin of vertebrates.</title>
        <authorList>
            <person name="Hara Y"/>
            <person name="Yamaguchi K"/>
            <person name="Onimaru K"/>
            <person name="Kadota M"/>
            <person name="Koyanagi M"/>
            <person name="Keeley SD"/>
            <person name="Tatsumi K"/>
            <person name="Tanaka K"/>
            <person name="Motone F"/>
            <person name="Kageyama Y"/>
            <person name="Nozu R"/>
            <person name="Adachi N"/>
            <person name="Nishimura O"/>
            <person name="Nakagawa R"/>
            <person name="Tanegashima C"/>
            <person name="Kiyatake I"/>
            <person name="Matsumoto R"/>
            <person name="Murakumo K"/>
            <person name="Nishida K"/>
            <person name="Terakita A"/>
            <person name="Kuratani S"/>
            <person name="Sato K"/>
            <person name="Hyodo S Kuraku.S."/>
        </authorList>
    </citation>
    <scope>NUCLEOTIDE SEQUENCE [LARGE SCALE GENOMIC DNA]</scope>
</reference>
<protein>
    <submittedName>
        <fullName evidence="2">Uncharacterized protein</fullName>
    </submittedName>
</protein>
<evidence type="ECO:0000313" key="3">
    <source>
        <dbReference type="Proteomes" id="UP000288216"/>
    </source>
</evidence>
<feature type="region of interest" description="Disordered" evidence="1">
    <location>
        <begin position="1"/>
        <end position="47"/>
    </location>
</feature>
<accession>A0A401PGH2</accession>
<organism evidence="2 3">
    <name type="scientific">Scyliorhinus torazame</name>
    <name type="common">Cloudy catshark</name>
    <name type="synonym">Catulus torazame</name>
    <dbReference type="NCBI Taxonomy" id="75743"/>
    <lineage>
        <taxon>Eukaryota</taxon>
        <taxon>Metazoa</taxon>
        <taxon>Chordata</taxon>
        <taxon>Craniata</taxon>
        <taxon>Vertebrata</taxon>
        <taxon>Chondrichthyes</taxon>
        <taxon>Elasmobranchii</taxon>
        <taxon>Galeomorphii</taxon>
        <taxon>Galeoidea</taxon>
        <taxon>Carcharhiniformes</taxon>
        <taxon>Scyliorhinidae</taxon>
        <taxon>Scyliorhinus</taxon>
    </lineage>
</organism>
<evidence type="ECO:0000256" key="1">
    <source>
        <dbReference type="SAM" id="MobiDB-lite"/>
    </source>
</evidence>
<name>A0A401PGH2_SCYTO</name>
<gene>
    <name evidence="2" type="ORF">scyTo_0009060</name>
</gene>
<dbReference type="EMBL" id="BFAA01003605">
    <property type="protein sequence ID" value="GCB72211.1"/>
    <property type="molecule type" value="Genomic_DNA"/>
</dbReference>
<evidence type="ECO:0000313" key="2">
    <source>
        <dbReference type="EMBL" id="GCB72211.1"/>
    </source>
</evidence>
<comment type="caution">
    <text evidence="2">The sequence shown here is derived from an EMBL/GenBank/DDBJ whole genome shotgun (WGS) entry which is preliminary data.</text>
</comment>
<dbReference type="STRING" id="75743.A0A401PGH2"/>
<dbReference type="AlphaFoldDB" id="A0A401PGH2"/>
<sequence length="80" mass="8452">MVALASGGRARARSRQLPARDGGRKRTGERLPLPHCTGAQSKMDDDEFGGFEAAESFEDGEMGTQSISPAIPWAAFSAGK</sequence>